<proteinExistence type="inferred from homology"/>
<dbReference type="SUPFAM" id="SSF53800">
    <property type="entry name" value="Chelatase"/>
    <property type="match status" value="1"/>
</dbReference>
<evidence type="ECO:0000256" key="7">
    <source>
        <dbReference type="ARBA" id="ARBA00024536"/>
    </source>
</evidence>
<dbReference type="PANTHER" id="PTHR11108:SF1">
    <property type="entry name" value="FERROCHELATASE, MITOCHONDRIAL"/>
    <property type="match status" value="1"/>
</dbReference>
<dbReference type="Proteomes" id="UP000011910">
    <property type="component" value="Unassembled WGS sequence"/>
</dbReference>
<sequence length="199" mass="23166">MEIVRTWQTIPGIQFVSRFVEDELYLQTLVEVARPYVQKQAWDHYLFSYHGVPERQIYKGSCGDYCKINATCCATYTPQNQHCYRAQCFYNSRLLGERLGLRPDQYTTCFQSRLGKDPWIQPYADDLIRQLPKEGKKKVLAFSPAFVSDCLETTVEVGEAFKEVFLEHGGEQWELVPSLNVHPLWVKCLQEMVLRRSGN</sequence>
<comment type="catalytic activity">
    <reaction evidence="7">
        <text>Fe-coproporphyrin III + 2 H(+) = coproporphyrin III + Fe(2+)</text>
        <dbReference type="Rhea" id="RHEA:49572"/>
        <dbReference type="ChEBI" id="CHEBI:15378"/>
        <dbReference type="ChEBI" id="CHEBI:29033"/>
        <dbReference type="ChEBI" id="CHEBI:68438"/>
        <dbReference type="ChEBI" id="CHEBI:131725"/>
        <dbReference type="EC" id="4.99.1.9"/>
    </reaction>
    <physiologicalReaction direction="right-to-left" evidence="7">
        <dbReference type="Rhea" id="RHEA:49574"/>
    </physiologicalReaction>
</comment>
<dbReference type="STRING" id="1279009.ADICEAN_00632"/>
<organism evidence="9 10">
    <name type="scientific">Cesiribacter andamanensis AMV16</name>
    <dbReference type="NCBI Taxonomy" id="1279009"/>
    <lineage>
        <taxon>Bacteria</taxon>
        <taxon>Pseudomonadati</taxon>
        <taxon>Bacteroidota</taxon>
        <taxon>Cytophagia</taxon>
        <taxon>Cytophagales</taxon>
        <taxon>Cesiribacteraceae</taxon>
        <taxon>Cesiribacter</taxon>
    </lineage>
</organism>
<dbReference type="GO" id="GO:0006783">
    <property type="term" value="P:heme biosynthetic process"/>
    <property type="evidence" value="ECO:0007669"/>
    <property type="project" value="UniProtKB-KW"/>
</dbReference>
<dbReference type="GO" id="GO:0004325">
    <property type="term" value="F:ferrochelatase activity"/>
    <property type="evidence" value="ECO:0007669"/>
    <property type="project" value="InterPro"/>
</dbReference>
<dbReference type="InterPro" id="IPR001015">
    <property type="entry name" value="Ferrochelatase"/>
</dbReference>
<evidence type="ECO:0000256" key="3">
    <source>
        <dbReference type="ARBA" id="ARBA00023004"/>
    </source>
</evidence>
<protein>
    <recommendedName>
        <fullName evidence="2">coproporphyrin ferrochelatase</fullName>
        <ecNumber evidence="2">4.99.1.9</ecNumber>
    </recommendedName>
</protein>
<evidence type="ECO:0000256" key="8">
    <source>
        <dbReference type="RuleBase" id="RU004185"/>
    </source>
</evidence>
<evidence type="ECO:0000256" key="2">
    <source>
        <dbReference type="ARBA" id="ARBA00013215"/>
    </source>
</evidence>
<dbReference type="EC" id="4.99.1.9" evidence="2"/>
<accession>M7P0W2</accession>
<comment type="caution">
    <text evidence="9">The sequence shown here is derived from an EMBL/GenBank/DDBJ whole genome shotgun (WGS) entry which is preliminary data.</text>
</comment>
<dbReference type="EMBL" id="AODQ01000009">
    <property type="protein sequence ID" value="EMR04224.1"/>
    <property type="molecule type" value="Genomic_DNA"/>
</dbReference>
<dbReference type="AlphaFoldDB" id="M7P0W2"/>
<evidence type="ECO:0000256" key="4">
    <source>
        <dbReference type="ARBA" id="ARBA00023133"/>
    </source>
</evidence>
<evidence type="ECO:0000256" key="1">
    <source>
        <dbReference type="ARBA" id="ARBA00007718"/>
    </source>
</evidence>
<evidence type="ECO:0000256" key="5">
    <source>
        <dbReference type="ARBA" id="ARBA00023239"/>
    </source>
</evidence>
<reference evidence="9 10" key="1">
    <citation type="journal article" date="2013" name="Genome Announc.">
        <title>Draft Genome Sequence of Cesiribacter andamanensis Strain AMV16T, Isolated from a Soil Sample from a Mud Volcano in the Andaman Islands, India.</title>
        <authorList>
            <person name="Shivaji S."/>
            <person name="Ara S."/>
            <person name="Begum Z."/>
            <person name="Srinivas T.N."/>
            <person name="Singh A."/>
            <person name="Kumar Pinnaka A."/>
        </authorList>
    </citation>
    <scope>NUCLEOTIDE SEQUENCE [LARGE SCALE GENOMIC DNA]</scope>
    <source>
        <strain evidence="9 10">AMV16</strain>
    </source>
</reference>
<name>M7P0W2_9BACT</name>
<dbReference type="InterPro" id="IPR033644">
    <property type="entry name" value="Ferrochelatase_C"/>
</dbReference>
<keyword evidence="6" id="KW-0627">Porphyrin biosynthesis</keyword>
<keyword evidence="3" id="KW-0408">Iron</keyword>
<dbReference type="PATRIC" id="fig|1279009.4.peg.649"/>
<dbReference type="CDD" id="cd00419">
    <property type="entry name" value="Ferrochelatase_C"/>
    <property type="match status" value="1"/>
</dbReference>
<evidence type="ECO:0000313" key="9">
    <source>
        <dbReference type="EMBL" id="EMR04224.1"/>
    </source>
</evidence>
<keyword evidence="10" id="KW-1185">Reference proteome</keyword>
<dbReference type="Gene3D" id="3.40.50.1400">
    <property type="match status" value="1"/>
</dbReference>
<keyword evidence="4" id="KW-0350">Heme biosynthesis</keyword>
<keyword evidence="5 9" id="KW-0456">Lyase</keyword>
<dbReference type="Pfam" id="PF00762">
    <property type="entry name" value="Ferrochelatase"/>
    <property type="match status" value="1"/>
</dbReference>
<dbReference type="PANTHER" id="PTHR11108">
    <property type="entry name" value="FERROCHELATASE"/>
    <property type="match status" value="1"/>
</dbReference>
<gene>
    <name evidence="9" type="primary">hemH_1</name>
    <name evidence="9" type="ORF">ADICEAN_00632</name>
</gene>
<evidence type="ECO:0000313" key="10">
    <source>
        <dbReference type="Proteomes" id="UP000011910"/>
    </source>
</evidence>
<dbReference type="eggNOG" id="COG0276">
    <property type="taxonomic scope" value="Bacteria"/>
</dbReference>
<evidence type="ECO:0000256" key="6">
    <source>
        <dbReference type="ARBA" id="ARBA00023244"/>
    </source>
</evidence>
<comment type="similarity">
    <text evidence="1 8">Belongs to the ferrochelatase family.</text>
</comment>